<accession>A0A5J5L1P3</accession>
<evidence type="ECO:0000313" key="2">
    <source>
        <dbReference type="EMBL" id="KAA9394881.1"/>
    </source>
</evidence>
<feature type="region of interest" description="Disordered" evidence="1">
    <location>
        <begin position="1"/>
        <end position="21"/>
    </location>
</feature>
<dbReference type="OrthoDB" id="68692at2"/>
<comment type="caution">
    <text evidence="2">The sequence shown here is derived from an EMBL/GenBank/DDBJ whole genome shotgun (WGS) entry which is preliminary data.</text>
</comment>
<dbReference type="Proteomes" id="UP000325957">
    <property type="component" value="Unassembled WGS sequence"/>
</dbReference>
<dbReference type="AlphaFoldDB" id="A0A5J5L1P3"/>
<evidence type="ECO:0000256" key="1">
    <source>
        <dbReference type="SAM" id="MobiDB-lite"/>
    </source>
</evidence>
<protein>
    <submittedName>
        <fullName evidence="2">Serine/threonine protein phosphatase</fullName>
    </submittedName>
</protein>
<organism evidence="2 3">
    <name type="scientific">Kocuria coralli</name>
    <dbReference type="NCBI Taxonomy" id="1461025"/>
    <lineage>
        <taxon>Bacteria</taxon>
        <taxon>Bacillati</taxon>
        <taxon>Actinomycetota</taxon>
        <taxon>Actinomycetes</taxon>
        <taxon>Micrococcales</taxon>
        <taxon>Micrococcaceae</taxon>
        <taxon>Kocuria</taxon>
    </lineage>
</organism>
<dbReference type="RefSeq" id="WP_158033192.1">
    <property type="nucleotide sequence ID" value="NZ_ML708613.1"/>
</dbReference>
<dbReference type="EMBL" id="SZWF01000004">
    <property type="protein sequence ID" value="KAA9394881.1"/>
    <property type="molecule type" value="Genomic_DNA"/>
</dbReference>
<sequence>MTLPGPYDPENSFEHVRPSDGETVGTIVVTDHGDFLPFDLLGRQLGQATDLETAEERLETQGLKHLARPWWIDIDDGRRVKVTIQETSPTVVVVRVDDFGALDVYGTEYELPVPTDRLSDTP</sequence>
<reference evidence="2 3" key="1">
    <citation type="submission" date="2019-05" db="EMBL/GenBank/DDBJ databases">
        <title>Kocuria coralli sp. nov., a novel actinobacterium isolated from coral reef seawater.</title>
        <authorList>
            <person name="Li J."/>
        </authorList>
    </citation>
    <scope>NUCLEOTIDE SEQUENCE [LARGE SCALE GENOMIC DNA]</scope>
    <source>
        <strain evidence="2 3">SCSIO 13007</strain>
    </source>
</reference>
<evidence type="ECO:0000313" key="3">
    <source>
        <dbReference type="Proteomes" id="UP000325957"/>
    </source>
</evidence>
<proteinExistence type="predicted"/>
<gene>
    <name evidence="2" type="ORF">FCK90_04955</name>
</gene>
<name>A0A5J5L1P3_9MICC</name>
<keyword evidence="3" id="KW-1185">Reference proteome</keyword>